<proteinExistence type="predicted"/>
<evidence type="ECO:0000256" key="1">
    <source>
        <dbReference type="SAM" id="MobiDB-lite"/>
    </source>
</evidence>
<dbReference type="EMBL" id="LJJB01000013">
    <property type="protein sequence ID" value="KQL45100.1"/>
    <property type="molecule type" value="Genomic_DNA"/>
</dbReference>
<evidence type="ECO:0000313" key="2">
    <source>
        <dbReference type="EMBL" id="KQL45100.1"/>
    </source>
</evidence>
<dbReference type="RefSeq" id="WP_055747702.1">
    <property type="nucleotide sequence ID" value="NZ_LJJB01000013.1"/>
</dbReference>
<sequence>MKLISVTGESVPPSKGGSPAETFDRSIATWEENGQQKTLTVTYVRYFGKVLAEQGIYDQEAGGVPVHHLVALLFAEKNPNLPEKRHYINNTESFLALFKDFSLAACMERYPGLWLSQSAHRT</sequence>
<feature type="region of interest" description="Disordered" evidence="1">
    <location>
        <begin position="1"/>
        <end position="21"/>
    </location>
</feature>
<evidence type="ECO:0000313" key="3">
    <source>
        <dbReference type="Proteomes" id="UP000051063"/>
    </source>
</evidence>
<comment type="caution">
    <text evidence="2">The sequence shown here is derived from an EMBL/GenBank/DDBJ whole genome shotgun (WGS) entry which is preliminary data.</text>
</comment>
<keyword evidence="3" id="KW-1185">Reference proteome</keyword>
<name>A0ABR5N3N2_BRECH</name>
<accession>A0ABR5N3N2</accession>
<organism evidence="2 3">
    <name type="scientific">Brevibacillus choshinensis</name>
    <dbReference type="NCBI Taxonomy" id="54911"/>
    <lineage>
        <taxon>Bacteria</taxon>
        <taxon>Bacillati</taxon>
        <taxon>Bacillota</taxon>
        <taxon>Bacilli</taxon>
        <taxon>Bacillales</taxon>
        <taxon>Paenibacillaceae</taxon>
        <taxon>Brevibacillus</taxon>
    </lineage>
</organism>
<protein>
    <submittedName>
        <fullName evidence="2">Uncharacterized protein</fullName>
    </submittedName>
</protein>
<dbReference type="Proteomes" id="UP000051063">
    <property type="component" value="Unassembled WGS sequence"/>
</dbReference>
<gene>
    <name evidence="2" type="ORF">AN963_27760</name>
</gene>
<reference evidence="2 3" key="1">
    <citation type="submission" date="2015-09" db="EMBL/GenBank/DDBJ databases">
        <title>Genome sequencing project for genomic taxonomy and phylogenomics of Bacillus-like bacteria.</title>
        <authorList>
            <person name="Liu B."/>
            <person name="Wang J."/>
            <person name="Zhu Y."/>
            <person name="Liu G."/>
            <person name="Chen Q."/>
            <person name="Chen Z."/>
            <person name="Lan J."/>
            <person name="Che J."/>
            <person name="Ge C."/>
            <person name="Shi H."/>
            <person name="Pan Z."/>
            <person name="Liu X."/>
        </authorList>
    </citation>
    <scope>NUCLEOTIDE SEQUENCE [LARGE SCALE GENOMIC DNA]</scope>
    <source>
        <strain evidence="2 3">DSM 8552</strain>
    </source>
</reference>